<accession>A0A8C4RAM6</accession>
<dbReference type="FunFam" id="3.30.450.40:FF:000015">
    <property type="entry name" value="Phosphodiesterase"/>
    <property type="match status" value="1"/>
</dbReference>
<dbReference type="SMART" id="SM00065">
    <property type="entry name" value="GAF"/>
    <property type="match status" value="2"/>
</dbReference>
<evidence type="ECO:0000256" key="3">
    <source>
        <dbReference type="ARBA" id="ARBA00022737"/>
    </source>
</evidence>
<dbReference type="InterPro" id="IPR036971">
    <property type="entry name" value="PDEase_catalytic_dom_sf"/>
</dbReference>
<dbReference type="Proteomes" id="UP000694388">
    <property type="component" value="Unplaced"/>
</dbReference>
<evidence type="ECO:0000256" key="4">
    <source>
        <dbReference type="ARBA" id="ARBA00022801"/>
    </source>
</evidence>
<feature type="binding site" evidence="5">
    <location>
        <position position="762"/>
    </location>
    <ligand>
        <name>Zn(2+)</name>
        <dbReference type="ChEBI" id="CHEBI:29105"/>
        <label>1</label>
    </ligand>
</feature>
<feature type="region of interest" description="Disordered" evidence="6">
    <location>
        <begin position="16"/>
        <end position="45"/>
    </location>
</feature>
<keyword evidence="9" id="KW-1185">Reference proteome</keyword>
<evidence type="ECO:0000313" key="8">
    <source>
        <dbReference type="Ensembl" id="ENSEBUP00000026588.1"/>
    </source>
</evidence>
<dbReference type="InterPro" id="IPR029016">
    <property type="entry name" value="GAF-like_dom_sf"/>
</dbReference>
<protein>
    <recommendedName>
        <fullName evidence="1">3',5'-cyclic-GMP phosphodiesterase</fullName>
        <ecNumber evidence="1">3.1.4.35</ecNumber>
    </recommendedName>
</protein>
<dbReference type="EC" id="3.1.4.35" evidence="1"/>
<dbReference type="FunFam" id="3.30.450.40:FF:000004">
    <property type="entry name" value="Phosphodiesterase"/>
    <property type="match status" value="1"/>
</dbReference>
<reference evidence="8" key="1">
    <citation type="submission" date="2025-08" db="UniProtKB">
        <authorList>
            <consortium name="Ensembl"/>
        </authorList>
    </citation>
    <scope>IDENTIFICATION</scope>
</reference>
<keyword evidence="2 5" id="KW-0479">Metal-binding</keyword>
<feature type="domain" description="PDEase" evidence="7">
    <location>
        <begin position="633"/>
        <end position="858"/>
    </location>
</feature>
<dbReference type="PANTHER" id="PTHR11347">
    <property type="entry name" value="CYCLIC NUCLEOTIDE PHOSPHODIESTERASE"/>
    <property type="match status" value="1"/>
</dbReference>
<evidence type="ECO:0000313" key="9">
    <source>
        <dbReference type="Proteomes" id="UP000694388"/>
    </source>
</evidence>
<dbReference type="AlphaFoldDB" id="A0A8C4RAM6"/>
<dbReference type="SUPFAM" id="SSF55781">
    <property type="entry name" value="GAF domain-like"/>
    <property type="match status" value="2"/>
</dbReference>
<dbReference type="GO" id="GO:0047555">
    <property type="term" value="F:3',5'-cyclic-GMP phosphodiesterase activity"/>
    <property type="evidence" value="ECO:0007669"/>
    <property type="project" value="UniProtKB-EC"/>
</dbReference>
<evidence type="ECO:0000256" key="5">
    <source>
        <dbReference type="PIRSR" id="PIRSR623088-3"/>
    </source>
</evidence>
<dbReference type="GO" id="GO:0007165">
    <property type="term" value="P:signal transduction"/>
    <property type="evidence" value="ECO:0007669"/>
    <property type="project" value="InterPro"/>
</dbReference>
<dbReference type="Pfam" id="PF01590">
    <property type="entry name" value="GAF"/>
    <property type="match status" value="2"/>
</dbReference>
<dbReference type="Gene3D" id="1.10.1300.10">
    <property type="entry name" value="3'5'-cyclic nucleotide phosphodiesterase, catalytic domain"/>
    <property type="match status" value="1"/>
</dbReference>
<evidence type="ECO:0000256" key="6">
    <source>
        <dbReference type="SAM" id="MobiDB-lite"/>
    </source>
</evidence>
<dbReference type="Ensembl" id="ENSEBUT00000027164.1">
    <property type="protein sequence ID" value="ENSEBUP00000026588.1"/>
    <property type="gene ID" value="ENSEBUG00000016345.1"/>
</dbReference>
<evidence type="ECO:0000256" key="1">
    <source>
        <dbReference type="ARBA" id="ARBA00012319"/>
    </source>
</evidence>
<evidence type="ECO:0000259" key="7">
    <source>
        <dbReference type="PROSITE" id="PS51845"/>
    </source>
</evidence>
<dbReference type="SUPFAM" id="SSF109604">
    <property type="entry name" value="HD-domain/PDEase-like"/>
    <property type="match status" value="1"/>
</dbReference>
<keyword evidence="4" id="KW-0378">Hydrolase</keyword>
<sequence>MCGELCSAIFARLKEMKEGGEEEKGENEKKEDEGKDEEESLPVYDSCTVEDPSTPRGVVLGKGDSVVGSKEILNPETIEAWLDDNPAFSRSYFSRKASRAMINQWFEERVHCFETPAREVQPQPTDLLPAGPGDRFQHCSQVSASEPDRLLQPILGEDPDDGSFTFMLRSNEDAQSEARKHVRGEQRESHARVRNSVRESRSLVEEKESLLELVKDIASHLDVLTLCHRILLHVNHVLTADRCSLFIVRCDAAHERHLVSRLFDVSPGSTPEQTRNMGLRLPWGKGIVGHVAASGCPVNVANAYKDQRFNVEVDLMTGYKTQSVLCLPLKDYKGEIVGVAQAINKKGEHGGQFTAKDETDFSAYLAFCGIVLHNAKLHEKCLMENRHNQILLELASLVCEEQHSLSQLVSRILSIILSFLPCQRCSVFISAPDAPASFCDVFHKNLEDLRETSETSKSEGEIPVNYIYAEFVAWSLTLLNIPDAYCDDRFDPPNEDGMECKTNSLLCAPICNRKKDTVIGVCQLVNKLEEGTNEVVAFNQNDEQFVVAFALFCGMAIHNTRMFEMVSKAVAKQAVTLEVLSYHMMAREEEIKPLQILPVPSMETLDLLSFDFNGFEMQDEQAMMACLGMFNDLSLLQAFQITHQGHEILQRLSVEDYHTAIGMIKHAILSTDLVVYHQLYKIAAEVAELVSHQAIAEPAITESLPRSCRVIAGSSPCHRHLASTVFFRTCGEFLDLVNSASLDTSNMHHRRLLRGMLMTSCDIAAITKPWPVQKKIAELVVQEFFALGDKEKEEFNTDPIDILNREKKHRIPAHQVNFIDSLCLPLYKALYSLSPACKPLMQGCQKNRRYWQLLDKQQSDPQQNSSESSYRSSHDMDPKT</sequence>
<dbReference type="Gene3D" id="3.30.450.40">
    <property type="match status" value="2"/>
</dbReference>
<reference evidence="8" key="2">
    <citation type="submission" date="2025-09" db="UniProtKB">
        <authorList>
            <consortium name="Ensembl"/>
        </authorList>
    </citation>
    <scope>IDENTIFICATION</scope>
</reference>
<dbReference type="PROSITE" id="PS51845">
    <property type="entry name" value="PDEASE_I_2"/>
    <property type="match status" value="1"/>
</dbReference>
<name>A0A8C4RAM6_EPTBU</name>
<dbReference type="Pfam" id="PF00233">
    <property type="entry name" value="PDEase_I"/>
    <property type="match status" value="1"/>
</dbReference>
<dbReference type="InterPro" id="IPR023088">
    <property type="entry name" value="PDEase"/>
</dbReference>
<dbReference type="InterPro" id="IPR002073">
    <property type="entry name" value="PDEase_catalytic_dom"/>
</dbReference>
<dbReference type="PRINTS" id="PR00387">
    <property type="entry name" value="PDIESTERASE1"/>
</dbReference>
<organism evidence="8 9">
    <name type="scientific">Eptatretus burgeri</name>
    <name type="common">Inshore hagfish</name>
    <dbReference type="NCBI Taxonomy" id="7764"/>
    <lineage>
        <taxon>Eukaryota</taxon>
        <taxon>Metazoa</taxon>
        <taxon>Chordata</taxon>
        <taxon>Craniata</taxon>
        <taxon>Vertebrata</taxon>
        <taxon>Cyclostomata</taxon>
        <taxon>Myxini</taxon>
        <taxon>Myxiniformes</taxon>
        <taxon>Myxinidae</taxon>
        <taxon>Eptatretinae</taxon>
        <taxon>Eptatretus</taxon>
    </lineage>
</organism>
<proteinExistence type="predicted"/>
<dbReference type="GO" id="GO:0046872">
    <property type="term" value="F:metal ion binding"/>
    <property type="evidence" value="ECO:0007669"/>
    <property type="project" value="UniProtKB-KW"/>
</dbReference>
<feature type="region of interest" description="Disordered" evidence="6">
    <location>
        <begin position="175"/>
        <end position="199"/>
    </location>
</feature>
<keyword evidence="3" id="KW-0677">Repeat</keyword>
<dbReference type="InterPro" id="IPR003018">
    <property type="entry name" value="GAF"/>
</dbReference>
<feature type="region of interest" description="Disordered" evidence="6">
    <location>
        <begin position="856"/>
        <end position="880"/>
    </location>
</feature>
<evidence type="ECO:0000256" key="2">
    <source>
        <dbReference type="ARBA" id="ARBA00022723"/>
    </source>
</evidence>
<dbReference type="GeneTree" id="ENSGT00940000155475"/>